<feature type="region of interest" description="Disordered" evidence="1">
    <location>
        <begin position="283"/>
        <end position="307"/>
    </location>
</feature>
<protein>
    <submittedName>
        <fullName evidence="2">Uncharacterized protein</fullName>
    </submittedName>
</protein>
<evidence type="ECO:0000313" key="2">
    <source>
        <dbReference type="EMBL" id="MDA0181489.1"/>
    </source>
</evidence>
<feature type="region of interest" description="Disordered" evidence="1">
    <location>
        <begin position="1"/>
        <end position="24"/>
    </location>
</feature>
<feature type="compositionally biased region" description="Basic and acidic residues" evidence="1">
    <location>
        <begin position="284"/>
        <end position="302"/>
    </location>
</feature>
<dbReference type="RefSeq" id="WP_270025805.1">
    <property type="nucleotide sequence ID" value="NZ_JAPDDP010000022.1"/>
</dbReference>
<dbReference type="AlphaFoldDB" id="A0A9X3S7W2"/>
<dbReference type="EMBL" id="JAPDDP010000022">
    <property type="protein sequence ID" value="MDA0181489.1"/>
    <property type="molecule type" value="Genomic_DNA"/>
</dbReference>
<accession>A0A9X3S7W2</accession>
<organism evidence="2 3">
    <name type="scientific">Solirubrobacter phytolaccae</name>
    <dbReference type="NCBI Taxonomy" id="1404360"/>
    <lineage>
        <taxon>Bacteria</taxon>
        <taxon>Bacillati</taxon>
        <taxon>Actinomycetota</taxon>
        <taxon>Thermoleophilia</taxon>
        <taxon>Solirubrobacterales</taxon>
        <taxon>Solirubrobacteraceae</taxon>
        <taxon>Solirubrobacter</taxon>
    </lineage>
</organism>
<evidence type="ECO:0000313" key="3">
    <source>
        <dbReference type="Proteomes" id="UP001147653"/>
    </source>
</evidence>
<keyword evidence="3" id="KW-1185">Reference proteome</keyword>
<proteinExistence type="predicted"/>
<gene>
    <name evidence="2" type="ORF">OJ997_14385</name>
</gene>
<comment type="caution">
    <text evidence="2">The sequence shown here is derived from an EMBL/GenBank/DDBJ whole genome shotgun (WGS) entry which is preliminary data.</text>
</comment>
<name>A0A9X3S7W2_9ACTN</name>
<sequence>MRVPARRESEVAAQRRREPPPPHPLLALQQSAGNQAVVRHLARFAEPELDTEQVMERLAYGRQTLFAAMRSAKDEKERRLRTMALRAFDAPWLARLRAAGTDKQHPDPDVQDMVLAALQLEAISTAEGVLRDPEDAARITKDSVGMRDDHLPPKEKYDWCGFFAVDKFMESDLDRELKAGYFHVANVYAYFTYVYGKRVPQWIYADDAWHETREYHKLRGAERRWLTAEDMECQEELDIRPGDLALVDHSWGGRGDHIVMVHSFNPQTRVLHTIGGNDSGLQVDTRKGEHAPANEKEGRLEDATGTPLRTYRKGDDRVGMREYDLAHQPDVTERTRDYTKIRIAAIGRPSIVDFENHRYSGEEFPPATAPR</sequence>
<evidence type="ECO:0000256" key="1">
    <source>
        <dbReference type="SAM" id="MobiDB-lite"/>
    </source>
</evidence>
<feature type="compositionally biased region" description="Basic and acidic residues" evidence="1">
    <location>
        <begin position="1"/>
        <end position="20"/>
    </location>
</feature>
<dbReference type="Proteomes" id="UP001147653">
    <property type="component" value="Unassembled WGS sequence"/>
</dbReference>
<reference evidence="2" key="1">
    <citation type="submission" date="2022-10" db="EMBL/GenBank/DDBJ databases">
        <title>The WGS of Solirubrobacter phytolaccae KCTC 29190.</title>
        <authorList>
            <person name="Jiang Z."/>
        </authorList>
    </citation>
    <scope>NUCLEOTIDE SEQUENCE</scope>
    <source>
        <strain evidence="2">KCTC 29190</strain>
    </source>
</reference>